<evidence type="ECO:0000256" key="1">
    <source>
        <dbReference type="SAM" id="Phobius"/>
    </source>
</evidence>
<comment type="caution">
    <text evidence="2">The sequence shown here is derived from an EMBL/GenBank/DDBJ whole genome shotgun (WGS) entry which is preliminary data.</text>
</comment>
<keyword evidence="1" id="KW-1133">Transmembrane helix</keyword>
<gene>
    <name evidence="2" type="ORF">A2786_01950</name>
</gene>
<proteinExistence type="predicted"/>
<dbReference type="Proteomes" id="UP000179233">
    <property type="component" value="Unassembled WGS sequence"/>
</dbReference>
<reference evidence="2 3" key="1">
    <citation type="journal article" date="2016" name="Nat. Commun.">
        <title>Thousands of microbial genomes shed light on interconnected biogeochemical processes in an aquifer system.</title>
        <authorList>
            <person name="Anantharaman K."/>
            <person name="Brown C.T."/>
            <person name="Hug L.A."/>
            <person name="Sharon I."/>
            <person name="Castelle C.J."/>
            <person name="Probst A.J."/>
            <person name="Thomas B.C."/>
            <person name="Singh A."/>
            <person name="Wilkins M.J."/>
            <person name="Karaoz U."/>
            <person name="Brodie E.L."/>
            <person name="Williams K.H."/>
            <person name="Hubbard S.S."/>
            <person name="Banfield J.F."/>
        </authorList>
    </citation>
    <scope>NUCLEOTIDE SEQUENCE [LARGE SCALE GENOMIC DNA]</scope>
</reference>
<evidence type="ECO:0000313" key="2">
    <source>
        <dbReference type="EMBL" id="OGY18262.1"/>
    </source>
</evidence>
<keyword evidence="1" id="KW-0812">Transmembrane</keyword>
<name>A0A1G1VS92_9BACT</name>
<dbReference type="AlphaFoldDB" id="A0A1G1VS92"/>
<accession>A0A1G1VS92</accession>
<sequence>MPEQKQDWWKVVSLLLILVTLANVLVLDYVVGKGKDTSGTTAPLGGLEERIASLVTRQQALESAVTDIATFSALPVALPTTAPSVVEKTVVERVVTQAPSSTVKEFYIPLGQAAAQTENFSWVDTGAEATFDIANYGSVKEVNFEATLSSPEGQVEVRLYNVSDKNAIYGSTIVGDAQDPKLYRSSNLVLPGGQKTYRVQMRTSVKVLATMHSGRIRILLK</sequence>
<feature type="transmembrane region" description="Helical" evidence="1">
    <location>
        <begin position="12"/>
        <end position="31"/>
    </location>
</feature>
<protein>
    <submittedName>
        <fullName evidence="2">Uncharacterized protein</fullName>
    </submittedName>
</protein>
<keyword evidence="1" id="KW-0472">Membrane</keyword>
<organism evidence="2 3">
    <name type="scientific">Candidatus Chisholmbacteria bacterium RIFCSPHIGHO2_01_FULL_52_32</name>
    <dbReference type="NCBI Taxonomy" id="1797591"/>
    <lineage>
        <taxon>Bacteria</taxon>
        <taxon>Candidatus Chisholmiibacteriota</taxon>
    </lineage>
</organism>
<evidence type="ECO:0000313" key="3">
    <source>
        <dbReference type="Proteomes" id="UP000179233"/>
    </source>
</evidence>
<dbReference type="EMBL" id="MHCJ01000003">
    <property type="protein sequence ID" value="OGY18262.1"/>
    <property type="molecule type" value="Genomic_DNA"/>
</dbReference>